<evidence type="ECO:0000259" key="13">
    <source>
        <dbReference type="Pfam" id="PF17941"/>
    </source>
</evidence>
<dbReference type="FunFam" id="3.30.870.10:FF:000001">
    <property type="entry name" value="Polyphosphate kinase"/>
    <property type="match status" value="1"/>
</dbReference>
<evidence type="ECO:0000313" key="14">
    <source>
        <dbReference type="EMBL" id="GLP97254.1"/>
    </source>
</evidence>
<evidence type="ECO:0000256" key="8">
    <source>
        <dbReference type="HAMAP-Rule" id="MF_00347"/>
    </source>
</evidence>
<evidence type="ECO:0000259" key="10">
    <source>
        <dbReference type="Pfam" id="PF02503"/>
    </source>
</evidence>
<dbReference type="EC" id="2.7.4.1" evidence="8 9"/>
<feature type="binding site" evidence="8">
    <location>
        <position position="570"/>
    </location>
    <ligand>
        <name>ATP</name>
        <dbReference type="ChEBI" id="CHEBI:30616"/>
    </ligand>
</feature>
<protein>
    <recommendedName>
        <fullName evidence="8 9">Polyphosphate kinase</fullName>
        <ecNumber evidence="8 9">2.7.4.1</ecNumber>
    </recommendedName>
    <alternativeName>
        <fullName evidence="8">ATP-polyphosphate phosphotransferase</fullName>
    </alternativeName>
    <alternativeName>
        <fullName evidence="8">Polyphosphoric acid kinase</fullName>
    </alternativeName>
</protein>
<dbReference type="InterPro" id="IPR024953">
    <property type="entry name" value="PP_kinase_middle"/>
</dbReference>
<keyword evidence="4 8" id="KW-0547">Nucleotide-binding</keyword>
<dbReference type="Pfam" id="PF13090">
    <property type="entry name" value="PP_kinase_C"/>
    <property type="match status" value="1"/>
</dbReference>
<dbReference type="Pfam" id="PF02503">
    <property type="entry name" value="PP_kinase"/>
    <property type="match status" value="1"/>
</dbReference>
<dbReference type="InterPro" id="IPR003414">
    <property type="entry name" value="PP_kinase"/>
</dbReference>
<dbReference type="InterPro" id="IPR036832">
    <property type="entry name" value="PPK_N_dom_sf"/>
</dbReference>
<feature type="active site" description="Phosphohistidine intermediate" evidence="8">
    <location>
        <position position="413"/>
    </location>
</feature>
<dbReference type="InterPro" id="IPR025198">
    <property type="entry name" value="PPK_N_dom"/>
</dbReference>
<dbReference type="GO" id="GO:0005524">
    <property type="term" value="F:ATP binding"/>
    <property type="evidence" value="ECO:0007669"/>
    <property type="project" value="UniProtKB-KW"/>
</dbReference>
<comment type="cofactor">
    <cofactor evidence="8">
        <name>Mg(2+)</name>
        <dbReference type="ChEBI" id="CHEBI:18420"/>
    </cofactor>
</comment>
<feature type="domain" description="Polyphosphate kinase C-terminal" evidence="12">
    <location>
        <begin position="481"/>
        <end position="652"/>
    </location>
</feature>
<dbReference type="SUPFAM" id="SSF143724">
    <property type="entry name" value="PHP14-like"/>
    <property type="match status" value="1"/>
</dbReference>
<feature type="domain" description="Polyphosphate kinase N-terminal" evidence="11">
    <location>
        <begin position="1"/>
        <end position="88"/>
    </location>
</feature>
<dbReference type="NCBIfam" id="NF003917">
    <property type="entry name" value="PRK05443.1-1"/>
    <property type="match status" value="1"/>
</dbReference>
<feature type="binding site" evidence="8">
    <location>
        <position position="383"/>
    </location>
    <ligand>
        <name>Mg(2+)</name>
        <dbReference type="ChEBI" id="CHEBI:18420"/>
    </ligand>
</feature>
<dbReference type="AlphaFoldDB" id="A0AA37VZI9"/>
<evidence type="ECO:0000256" key="9">
    <source>
        <dbReference type="RuleBase" id="RU003800"/>
    </source>
</evidence>
<reference evidence="14" key="2">
    <citation type="submission" date="2023-01" db="EMBL/GenBank/DDBJ databases">
        <title>Draft genome sequence of Paraferrimonas sedimenticola strain NBRC 101628.</title>
        <authorList>
            <person name="Sun Q."/>
            <person name="Mori K."/>
        </authorList>
    </citation>
    <scope>NUCLEOTIDE SEQUENCE</scope>
    <source>
        <strain evidence="14">NBRC 101628</strain>
    </source>
</reference>
<evidence type="ECO:0000256" key="5">
    <source>
        <dbReference type="ARBA" id="ARBA00022777"/>
    </source>
</evidence>
<dbReference type="SUPFAM" id="SSF56024">
    <property type="entry name" value="Phospholipase D/nuclease"/>
    <property type="match status" value="2"/>
</dbReference>
<feature type="binding site" evidence="8">
    <location>
        <position position="24"/>
    </location>
    <ligand>
        <name>ATP</name>
        <dbReference type="ChEBI" id="CHEBI:30616"/>
    </ligand>
</feature>
<comment type="PTM">
    <text evidence="8 9">An intermediate of this reaction is the autophosphorylated ppk in which a phosphate is covalently linked to a histidine residue through a N-P bond.</text>
</comment>
<dbReference type="Gene3D" id="3.30.870.10">
    <property type="entry name" value="Endonuclease Chain A"/>
    <property type="match status" value="2"/>
</dbReference>
<dbReference type="Proteomes" id="UP001161422">
    <property type="component" value="Unassembled WGS sequence"/>
</dbReference>
<keyword evidence="1 8" id="KW-0597">Phosphoprotein</keyword>
<reference evidence="14" key="1">
    <citation type="journal article" date="2014" name="Int. J. Syst. Evol. Microbiol.">
        <title>Complete genome sequence of Corynebacterium casei LMG S-19264T (=DSM 44701T), isolated from a smear-ripened cheese.</title>
        <authorList>
            <consortium name="US DOE Joint Genome Institute (JGI-PGF)"/>
            <person name="Walter F."/>
            <person name="Albersmeier A."/>
            <person name="Kalinowski J."/>
            <person name="Ruckert C."/>
        </authorList>
    </citation>
    <scope>NUCLEOTIDE SEQUENCE</scope>
    <source>
        <strain evidence="14">NBRC 101628</strain>
    </source>
</reference>
<keyword evidence="2 8" id="KW-0808">Transferase</keyword>
<dbReference type="InterPro" id="IPR041108">
    <property type="entry name" value="PP_kinase_C_1"/>
</dbReference>
<evidence type="ECO:0000256" key="3">
    <source>
        <dbReference type="ARBA" id="ARBA00022723"/>
    </source>
</evidence>
<comment type="similarity">
    <text evidence="8 9">Belongs to the polyphosphate kinase 1 (PPK1) family.</text>
</comment>
<evidence type="ECO:0000256" key="7">
    <source>
        <dbReference type="ARBA" id="ARBA00022842"/>
    </source>
</evidence>
<dbReference type="GO" id="GO:0008976">
    <property type="term" value="F:polyphosphate kinase activity"/>
    <property type="evidence" value="ECO:0007669"/>
    <property type="project" value="UniProtKB-UniRule"/>
</dbReference>
<keyword evidence="6 8" id="KW-0067">ATP-binding</keyword>
<dbReference type="InterPro" id="IPR025200">
    <property type="entry name" value="PPK_C_dom2"/>
</dbReference>
<feature type="binding site" evidence="8">
    <location>
        <position position="542"/>
    </location>
    <ligand>
        <name>ATP</name>
        <dbReference type="ChEBI" id="CHEBI:30616"/>
    </ligand>
</feature>
<dbReference type="PANTHER" id="PTHR30218">
    <property type="entry name" value="POLYPHOSPHATE KINASE"/>
    <property type="match status" value="1"/>
</dbReference>
<dbReference type="CDD" id="cd09164">
    <property type="entry name" value="PLDc_EcPPK1_C1_like"/>
    <property type="match status" value="1"/>
</dbReference>
<keyword evidence="5 8" id="KW-0418">Kinase</keyword>
<evidence type="ECO:0000256" key="4">
    <source>
        <dbReference type="ARBA" id="ARBA00022741"/>
    </source>
</evidence>
<name>A0AA37VZI9_9GAMM</name>
<evidence type="ECO:0000313" key="15">
    <source>
        <dbReference type="Proteomes" id="UP001161422"/>
    </source>
</evidence>
<dbReference type="Gene3D" id="3.30.1840.10">
    <property type="entry name" value="Polyphosphate kinase middle domain"/>
    <property type="match status" value="1"/>
</dbReference>
<dbReference type="Pfam" id="PF13089">
    <property type="entry name" value="PP_kinase_N"/>
    <property type="match status" value="1"/>
</dbReference>
<dbReference type="GO" id="GO:0046872">
    <property type="term" value="F:metal ion binding"/>
    <property type="evidence" value="ECO:0007669"/>
    <property type="project" value="UniProtKB-KW"/>
</dbReference>
<feature type="domain" description="Polyphosphate kinase middle" evidence="10">
    <location>
        <begin position="100"/>
        <end position="282"/>
    </location>
</feature>
<feature type="binding site" evidence="8">
    <location>
        <position position="353"/>
    </location>
    <ligand>
        <name>Mg(2+)</name>
        <dbReference type="ChEBI" id="CHEBI:18420"/>
    </ligand>
</feature>
<feature type="domain" description="Polyphosphate kinase C-terminal" evidence="13">
    <location>
        <begin position="309"/>
        <end position="473"/>
    </location>
</feature>
<keyword evidence="15" id="KW-1185">Reference proteome</keyword>
<dbReference type="GO" id="GO:0009358">
    <property type="term" value="C:polyphosphate kinase complex"/>
    <property type="evidence" value="ECO:0007669"/>
    <property type="project" value="InterPro"/>
</dbReference>
<sequence>MQEAQDDSVPVIERLRFLGIFSSNLDEFYRVRVADVRRRLLIHQEQGGDPKAQPLMEAIQNKVLSLQAKFDDTYQSLLIELRRRNIYLISEAELSDFHGRWIKRYFKRKLLPLLVPIWVENNSQIAQRISDDVTYLVAQLRKGNQTRYALIDVPADETNRFVLLPKEKGVQGKSVILLDNVIRYCLAELFKGVIEFDEAQVFSMKLTRDAEFELSGDIDDSIVNKMSQGLKQRLVSEPVRYVYDRAMPKEMRLQLSSALGLSSVDAMIPGGRYHNFRDFIGFPNITGYKYLENPSIPSLESAQFKAHASVFDAIAERDVLLYYPYHTFGHFTEFVRQAAYDPQVTSIKLNIYRVARHSRIIAALLDAVSNGKEVTVVVELRARFDEEANIEWAKRLTDGGAKVEFGVASLKVHSKLCLITRQEGQESVRYAHIGTGNFHEKTARIYTDFSLFTQSPSITQEVSQVFDFIGRSYRRFEFNNLLVSPINSRERVLQMIDKEIEFAKRRRKAEIVIKVNNLVDKAVIERLYQASQAGVKVRMIIRGMCALAAGIKGLSENIKVISVVDRFLEHPRVMVFHNGGQRQVYLASFDLMTRNLDYRVEVGTPIIDPQLQQRIVDLLELQWKDTVKARVVDAEQTNAYVKRGNRRKIRSQIASYDYLKKLESKRS</sequence>
<comment type="catalytic activity">
    <reaction evidence="8 9">
        <text>[phosphate](n) + ATP = [phosphate](n+1) + ADP</text>
        <dbReference type="Rhea" id="RHEA:19573"/>
        <dbReference type="Rhea" id="RHEA-COMP:9859"/>
        <dbReference type="Rhea" id="RHEA-COMP:14280"/>
        <dbReference type="ChEBI" id="CHEBI:16838"/>
        <dbReference type="ChEBI" id="CHEBI:30616"/>
        <dbReference type="ChEBI" id="CHEBI:456216"/>
        <dbReference type="EC" id="2.7.4.1"/>
    </reaction>
</comment>
<dbReference type="PANTHER" id="PTHR30218:SF0">
    <property type="entry name" value="POLYPHOSPHATE KINASE"/>
    <property type="match status" value="1"/>
</dbReference>
<dbReference type="CDD" id="cd09167">
    <property type="entry name" value="PLDc_EcPPK1_C2_like"/>
    <property type="match status" value="1"/>
</dbReference>
<dbReference type="InterPro" id="IPR036830">
    <property type="entry name" value="PP_kinase_middle_dom_sf"/>
</dbReference>
<accession>A0AA37VZI9</accession>
<keyword evidence="3 8" id="KW-0479">Metal-binding</keyword>
<dbReference type="GO" id="GO:0006799">
    <property type="term" value="P:polyphosphate biosynthetic process"/>
    <property type="evidence" value="ECO:0007669"/>
    <property type="project" value="UniProtKB-UniRule"/>
</dbReference>
<feature type="binding site" evidence="8">
    <location>
        <position position="446"/>
    </location>
    <ligand>
        <name>ATP</name>
        <dbReference type="ChEBI" id="CHEBI:30616"/>
    </ligand>
</feature>
<evidence type="ECO:0000256" key="2">
    <source>
        <dbReference type="ARBA" id="ARBA00022679"/>
    </source>
</evidence>
<proteinExistence type="inferred from homology"/>
<evidence type="ECO:0000256" key="6">
    <source>
        <dbReference type="ARBA" id="ARBA00022840"/>
    </source>
</evidence>
<organism evidence="14 15">
    <name type="scientific">Paraferrimonas sedimenticola</name>
    <dbReference type="NCBI Taxonomy" id="375674"/>
    <lineage>
        <taxon>Bacteria</taxon>
        <taxon>Pseudomonadati</taxon>
        <taxon>Pseudomonadota</taxon>
        <taxon>Gammaproteobacteria</taxon>
        <taxon>Alteromonadales</taxon>
        <taxon>Ferrimonadaceae</taxon>
        <taxon>Paraferrimonas</taxon>
    </lineage>
</organism>
<dbReference type="Gene3D" id="1.20.58.310">
    <property type="entry name" value="Polyphosphate kinase N-terminal domain"/>
    <property type="match status" value="1"/>
</dbReference>
<dbReference type="NCBIfam" id="TIGR03705">
    <property type="entry name" value="poly_P_kin"/>
    <property type="match status" value="1"/>
</dbReference>
<gene>
    <name evidence="14" type="primary">ppk_2</name>
    <name evidence="8" type="synonym">ppk</name>
    <name evidence="14" type="ORF">GCM10007895_25610</name>
</gene>
<dbReference type="EMBL" id="BSNC01000006">
    <property type="protein sequence ID" value="GLP97254.1"/>
    <property type="molecule type" value="Genomic_DNA"/>
</dbReference>
<comment type="function">
    <text evidence="8 9">Catalyzes the reversible transfer of the terminal phosphate of ATP to form a long-chain polyphosphate (polyP).</text>
</comment>
<keyword evidence="7 8" id="KW-0460">Magnesium</keyword>
<comment type="caution">
    <text evidence="14">The sequence shown here is derived from an EMBL/GenBank/DDBJ whole genome shotgun (WGS) entry which is preliminary data.</text>
</comment>
<evidence type="ECO:0000256" key="1">
    <source>
        <dbReference type="ARBA" id="ARBA00022553"/>
    </source>
</evidence>
<dbReference type="Pfam" id="PF17941">
    <property type="entry name" value="PP_kinase_C_1"/>
    <property type="match status" value="1"/>
</dbReference>
<dbReference type="SUPFAM" id="SSF140356">
    <property type="entry name" value="PPK N-terminal domain-like"/>
    <property type="match status" value="1"/>
</dbReference>
<evidence type="ECO:0000259" key="11">
    <source>
        <dbReference type="Pfam" id="PF13089"/>
    </source>
</evidence>
<dbReference type="HAMAP" id="MF_00347">
    <property type="entry name" value="Polyphosphate_kinase"/>
    <property type="match status" value="1"/>
</dbReference>
<evidence type="ECO:0000259" key="12">
    <source>
        <dbReference type="Pfam" id="PF13090"/>
    </source>
</evidence>
<dbReference type="PIRSF" id="PIRSF015589">
    <property type="entry name" value="PP_kinase"/>
    <property type="match status" value="1"/>
</dbReference>